<dbReference type="Proteomes" id="UP000191153">
    <property type="component" value="Unassembled WGS sequence"/>
</dbReference>
<keyword evidence="3" id="KW-1185">Reference proteome</keyword>
<reference evidence="2 3" key="1">
    <citation type="submission" date="2017-02" db="EMBL/GenBank/DDBJ databases">
        <authorList>
            <person name="Peterson S.W."/>
        </authorList>
    </citation>
    <scope>NUCLEOTIDE SEQUENCE [LARGE SCALE GENOMIC DNA]</scope>
    <source>
        <strain evidence="2 3">ATCC 700028</strain>
    </source>
</reference>
<feature type="domain" description="PD-(D/E)XK endonuclease-like" evidence="1">
    <location>
        <begin position="603"/>
        <end position="846"/>
    </location>
</feature>
<dbReference type="AlphaFoldDB" id="A0A1T4K5Z1"/>
<evidence type="ECO:0000259" key="1">
    <source>
        <dbReference type="Pfam" id="PF12705"/>
    </source>
</evidence>
<evidence type="ECO:0000313" key="3">
    <source>
        <dbReference type="Proteomes" id="UP000191153"/>
    </source>
</evidence>
<dbReference type="STRING" id="180163.SAMN02745174_00329"/>
<dbReference type="Gene3D" id="3.90.320.10">
    <property type="match status" value="1"/>
</dbReference>
<dbReference type="InterPro" id="IPR011604">
    <property type="entry name" value="PDDEXK-like_dom_sf"/>
</dbReference>
<dbReference type="Pfam" id="PF12705">
    <property type="entry name" value="PDDEXK_1"/>
    <property type="match status" value="1"/>
</dbReference>
<dbReference type="RefSeq" id="WP_078692867.1">
    <property type="nucleotide sequence ID" value="NZ_FUWX01000004.1"/>
</dbReference>
<protein>
    <submittedName>
        <fullName evidence="2">PD-(D/E)XK nuclease superfamily protein</fullName>
    </submittedName>
</protein>
<proteinExistence type="predicted"/>
<evidence type="ECO:0000313" key="2">
    <source>
        <dbReference type="EMBL" id="SJZ37839.1"/>
    </source>
</evidence>
<dbReference type="EMBL" id="FUWX01000004">
    <property type="protein sequence ID" value="SJZ37839.1"/>
    <property type="molecule type" value="Genomic_DNA"/>
</dbReference>
<organism evidence="2 3">
    <name type="scientific">Cetobacterium ceti</name>
    <dbReference type="NCBI Taxonomy" id="180163"/>
    <lineage>
        <taxon>Bacteria</taxon>
        <taxon>Fusobacteriati</taxon>
        <taxon>Fusobacteriota</taxon>
        <taxon>Fusobacteriia</taxon>
        <taxon>Fusobacteriales</taxon>
        <taxon>Fusobacteriaceae</taxon>
        <taxon>Cetobacterium</taxon>
    </lineage>
</organism>
<dbReference type="OrthoDB" id="2109781at2"/>
<sequence>MKFTYINYGEDIVENLQERMDTIYVFSDYGLKNTYKKSLKKNIFKGVPTILTFDEFKEKVFKTDKIILREAKRFISFFNGVKKELYELLAMESYYDVIDFADSFFRYYKELNEAMIEDIKNPQPWQEKYINNFKYLKKKYDVYLERKNYILMDWIYKKENIDLDFIKPYKKIIFIDIMDFTPLEKEVIRRIQGNLEIEFLLQISREDYSEENLTIDSVTLPEKKNYIEVYEVSEDIEELLTLETLREKSGGGEVYTPDISRNRYHKILPKIYLESTSAVLNDTVLYKFLKTQYDLIASLESRLNYKLPLLELKIALDNLEFREVYSINNEDLKELYNLLDEDYTYLNENGSEKFQYIYGELLKINEFTKVDDFVRYFKEDLNLEKFYEKEYENLFEKFYEAVTLAKTSEYMLGEEEFKKCFSKGSDIYKLILQYMNNIEINRVKATYEEGEKKVIVRDMEGAKNRIGRNTYFVDISSKTLPGNLGKRSLFSENQRKENNLSTKDKNRELAKHKFFQGVFNSKNTYIIYRKNEGKGEDISPFLTEIMETYNIKVNKKIIKEEAILKNLQNIYMGIPVKLDYTDDTLPKTNGDFPNEQCRIGAYDYDTLENCEYRFYLNKISEIEPLVKEWNKNISMKFLGIYVHSVLEKVIDNTWKNIVFENNFYVDEEWIEKLLLDYFFYNRDKIPVHLDNYFKEILIPRFRDNILKLFKELERTYSDKKIRRFESEKVNWDNREPFVDDEIKFYITGRVDFILESLGENLILDFKTGKKQDKQLDFYSILLYGDENKATKGIYNVFNGELEYSEKVELTRESLKESIINFLKKDTYSLSEKKSSCMYCEYMNICRRDF</sequence>
<dbReference type="InterPro" id="IPR038726">
    <property type="entry name" value="PDDEXK_AddAB-type"/>
</dbReference>
<accession>A0A1T4K5Z1</accession>
<name>A0A1T4K5Z1_9FUSO</name>
<gene>
    <name evidence="2" type="ORF">SAMN02745174_00329</name>
</gene>